<gene>
    <name evidence="1" type="ORF">BDR25DRAFT_337023</name>
</gene>
<protein>
    <submittedName>
        <fullName evidence="1">Aldehyde dehydrogenase</fullName>
    </submittedName>
</protein>
<evidence type="ECO:0000313" key="1">
    <source>
        <dbReference type="EMBL" id="KAF2465257.1"/>
    </source>
</evidence>
<proteinExistence type="predicted"/>
<comment type="caution">
    <text evidence="1">The sequence shown here is derived from an EMBL/GenBank/DDBJ whole genome shotgun (WGS) entry which is preliminary data.</text>
</comment>
<accession>A0ACB6QED1</accession>
<evidence type="ECO:0000313" key="2">
    <source>
        <dbReference type="Proteomes" id="UP000799755"/>
    </source>
</evidence>
<dbReference type="Proteomes" id="UP000799755">
    <property type="component" value="Unassembled WGS sequence"/>
</dbReference>
<keyword evidence="2" id="KW-1185">Reference proteome</keyword>
<organism evidence="1 2">
    <name type="scientific">Lindgomyces ingoldianus</name>
    <dbReference type="NCBI Taxonomy" id="673940"/>
    <lineage>
        <taxon>Eukaryota</taxon>
        <taxon>Fungi</taxon>
        <taxon>Dikarya</taxon>
        <taxon>Ascomycota</taxon>
        <taxon>Pezizomycotina</taxon>
        <taxon>Dothideomycetes</taxon>
        <taxon>Pleosporomycetidae</taxon>
        <taxon>Pleosporales</taxon>
        <taxon>Lindgomycetaceae</taxon>
        <taxon>Lindgomyces</taxon>
    </lineage>
</organism>
<dbReference type="EMBL" id="MU003530">
    <property type="protein sequence ID" value="KAF2465257.1"/>
    <property type="molecule type" value="Genomic_DNA"/>
</dbReference>
<sequence length="486" mass="52285">MATNSPYTVPLLINGKEVTTSNAFPVISPSTHKTIWNSSSASLEDVSSAISAARSAFPSWSKTKPAFRRNILLKAADILQSRTEECGNYMMQETGAEKLFSAGFNVPLTGEMLRDVAGRISGVMGSIPVCAEEGTSALVVKEPWGVVLGIAPWNAPYILGMRAVLYALAAGNTCILKGSELSPRCFWAIGSVLTEAGLPPGVLNILYHRPQDAAQITTTLIEHPAIKKINFTGSTAVGRIIAQTAGKNLKPVLLELGGKASAIVLEDADLKKAASQCALGAFLHSGQICMATERILVHRDIKAQFIEAFKGATEALFGSEKPAPVLIASAGVHKNKRLISEAVKAGAKVVHGDHEKDEAHPEINEVSKTRMRPIIVDCVNKDMELYHTESFGPSVSIIEISNEEEAMQIANDTEYGLSGAVFTENLARGLRIAKRIESGAIHINAMTVHDETNLPHGGTKMSGWGRFNGNWGIEEFLRIKTITYQE</sequence>
<name>A0ACB6QED1_9PLEO</name>
<reference evidence="1" key="1">
    <citation type="journal article" date="2020" name="Stud. Mycol.">
        <title>101 Dothideomycetes genomes: a test case for predicting lifestyles and emergence of pathogens.</title>
        <authorList>
            <person name="Haridas S."/>
            <person name="Albert R."/>
            <person name="Binder M."/>
            <person name="Bloem J."/>
            <person name="Labutti K."/>
            <person name="Salamov A."/>
            <person name="Andreopoulos B."/>
            <person name="Baker S."/>
            <person name="Barry K."/>
            <person name="Bills G."/>
            <person name="Bluhm B."/>
            <person name="Cannon C."/>
            <person name="Castanera R."/>
            <person name="Culley D."/>
            <person name="Daum C."/>
            <person name="Ezra D."/>
            <person name="Gonzalez J."/>
            <person name="Henrissat B."/>
            <person name="Kuo A."/>
            <person name="Liang C."/>
            <person name="Lipzen A."/>
            <person name="Lutzoni F."/>
            <person name="Magnuson J."/>
            <person name="Mondo S."/>
            <person name="Nolan M."/>
            <person name="Ohm R."/>
            <person name="Pangilinan J."/>
            <person name="Park H.-J."/>
            <person name="Ramirez L."/>
            <person name="Alfaro M."/>
            <person name="Sun H."/>
            <person name="Tritt A."/>
            <person name="Yoshinaga Y."/>
            <person name="Zwiers L.-H."/>
            <person name="Turgeon B."/>
            <person name="Goodwin S."/>
            <person name="Spatafora J."/>
            <person name="Crous P."/>
            <person name="Grigoriev I."/>
        </authorList>
    </citation>
    <scope>NUCLEOTIDE SEQUENCE</scope>
    <source>
        <strain evidence="1">ATCC 200398</strain>
    </source>
</reference>